<comment type="caution">
    <text evidence="2">The sequence shown here is derived from an EMBL/GenBank/DDBJ whole genome shotgun (WGS) entry which is preliminary data.</text>
</comment>
<name>A0A3L6KZ75_9TRYP</name>
<dbReference type="Proteomes" id="UP000266743">
    <property type="component" value="Chromosome 11"/>
</dbReference>
<dbReference type="AlphaFoldDB" id="A0A3L6KZ75"/>
<organism evidence="2">
    <name type="scientific">Trypanosoma brucei equiperdum</name>
    <dbReference type="NCBI Taxonomy" id="630700"/>
    <lineage>
        <taxon>Eukaryota</taxon>
        <taxon>Discoba</taxon>
        <taxon>Euglenozoa</taxon>
        <taxon>Kinetoplastea</taxon>
        <taxon>Metakinetoplastina</taxon>
        <taxon>Trypanosomatida</taxon>
        <taxon>Trypanosomatidae</taxon>
        <taxon>Trypanosoma</taxon>
    </lineage>
</organism>
<gene>
    <name evidence="2" type="ORF">DPX39_110113500</name>
</gene>
<protein>
    <submittedName>
        <fullName evidence="2">SET domain containing protein</fullName>
    </submittedName>
</protein>
<dbReference type="EMBL" id="QSBY01000011">
    <property type="protein sequence ID" value="RHW67570.1"/>
    <property type="molecule type" value="Genomic_DNA"/>
</dbReference>
<feature type="region of interest" description="Disordered" evidence="1">
    <location>
        <begin position="1"/>
        <end position="53"/>
    </location>
</feature>
<feature type="compositionally biased region" description="Basic and acidic residues" evidence="1">
    <location>
        <begin position="1"/>
        <end position="13"/>
    </location>
</feature>
<reference evidence="2" key="1">
    <citation type="submission" date="2018-09" db="EMBL/GenBank/DDBJ databases">
        <title>whole genome sequence of T. equiperdum IVM-t1 strain.</title>
        <authorList>
            <person name="Suganuma K."/>
        </authorList>
    </citation>
    <scope>NUCLEOTIDE SEQUENCE [LARGE SCALE GENOMIC DNA]</scope>
    <source>
        <strain evidence="2">IVM-t1</strain>
    </source>
</reference>
<accession>A0A3L6KZ75</accession>
<proteinExistence type="predicted"/>
<evidence type="ECO:0000256" key="1">
    <source>
        <dbReference type="SAM" id="MobiDB-lite"/>
    </source>
</evidence>
<sequence>MRLIESRQMHEWDNAADSSLDVDHPEDAPFGQGPERQQQRDGKSNLGDQSDYGEEARMEATWLWRFGFPRTEDEKAYVASHLWSKGLRRRVAQLTDVRRRGRPGEFVIGVPEGLQHLREQRERLERERFGGVKVFPPQNA</sequence>
<evidence type="ECO:0000313" key="2">
    <source>
        <dbReference type="EMBL" id="RHW67570.1"/>
    </source>
</evidence>